<sequence length="104" mass="11554">MGPRLPSGKVSASGQESSRIVTRFLRTSALYVDLLYVKSYVSSQTASRWFGATQPTLIQPTLLGLRHQRAGGGENRPAAGGRRKPHSHLLKFFSHEYRKNGCRI</sequence>
<accession>A0A4Y2N2C5</accession>
<organism evidence="1 2">
    <name type="scientific">Araneus ventricosus</name>
    <name type="common">Orbweaver spider</name>
    <name type="synonym">Epeira ventricosa</name>
    <dbReference type="NCBI Taxonomy" id="182803"/>
    <lineage>
        <taxon>Eukaryota</taxon>
        <taxon>Metazoa</taxon>
        <taxon>Ecdysozoa</taxon>
        <taxon>Arthropoda</taxon>
        <taxon>Chelicerata</taxon>
        <taxon>Arachnida</taxon>
        <taxon>Araneae</taxon>
        <taxon>Araneomorphae</taxon>
        <taxon>Entelegynae</taxon>
        <taxon>Araneoidea</taxon>
        <taxon>Araneidae</taxon>
        <taxon>Araneus</taxon>
    </lineage>
</organism>
<name>A0A4Y2N2C5_ARAVE</name>
<keyword evidence="2" id="KW-1185">Reference proteome</keyword>
<gene>
    <name evidence="1" type="ORF">AVEN_17826_1</name>
</gene>
<comment type="caution">
    <text evidence="1">The sequence shown here is derived from an EMBL/GenBank/DDBJ whole genome shotgun (WGS) entry which is preliminary data.</text>
</comment>
<proteinExistence type="predicted"/>
<evidence type="ECO:0000313" key="1">
    <source>
        <dbReference type="EMBL" id="GBN32859.1"/>
    </source>
</evidence>
<reference evidence="1 2" key="1">
    <citation type="journal article" date="2019" name="Sci. Rep.">
        <title>Orb-weaving spider Araneus ventricosus genome elucidates the spidroin gene catalogue.</title>
        <authorList>
            <person name="Kono N."/>
            <person name="Nakamura H."/>
            <person name="Ohtoshi R."/>
            <person name="Moran D.A.P."/>
            <person name="Shinohara A."/>
            <person name="Yoshida Y."/>
            <person name="Fujiwara M."/>
            <person name="Mori M."/>
            <person name="Tomita M."/>
            <person name="Arakawa K."/>
        </authorList>
    </citation>
    <scope>NUCLEOTIDE SEQUENCE [LARGE SCALE GENOMIC DNA]</scope>
</reference>
<evidence type="ECO:0000313" key="2">
    <source>
        <dbReference type="Proteomes" id="UP000499080"/>
    </source>
</evidence>
<dbReference type="Proteomes" id="UP000499080">
    <property type="component" value="Unassembled WGS sequence"/>
</dbReference>
<dbReference type="AlphaFoldDB" id="A0A4Y2N2C5"/>
<protein>
    <submittedName>
        <fullName evidence="1">Uncharacterized protein</fullName>
    </submittedName>
</protein>
<dbReference type="EMBL" id="BGPR01125693">
    <property type="protein sequence ID" value="GBN32859.1"/>
    <property type="molecule type" value="Genomic_DNA"/>
</dbReference>